<accession>A0AAX1LK46</accession>
<feature type="active site" description="Proton donor/acceptor" evidence="2">
    <location>
        <position position="89"/>
    </location>
</feature>
<dbReference type="GO" id="GO:0004331">
    <property type="term" value="F:fructose-2,6-bisphosphate 2-phosphatase activity"/>
    <property type="evidence" value="ECO:0007669"/>
    <property type="project" value="TreeGrafter"/>
</dbReference>
<dbReference type="AlphaFoldDB" id="A0AAX1LK46"/>
<reference evidence="4" key="1">
    <citation type="submission" date="2021-03" db="EMBL/GenBank/DDBJ databases">
        <title>Genome sequencing of Bifidobacterium longum subsp. infantis JCM 7009.</title>
        <authorList>
            <person name="Kim J."/>
        </authorList>
    </citation>
    <scope>NUCLEOTIDE SEQUENCE</scope>
    <source>
        <strain evidence="4">JCM 7009</strain>
    </source>
</reference>
<evidence type="ECO:0000313" key="4">
    <source>
        <dbReference type="EMBL" id="QSP97144.1"/>
    </source>
</evidence>
<dbReference type="InterPro" id="IPR051695">
    <property type="entry name" value="Phosphoglycerate_Mutase"/>
</dbReference>
<dbReference type="InterPro" id="IPR029033">
    <property type="entry name" value="His_PPase_superfam"/>
</dbReference>
<dbReference type="GO" id="GO:0045820">
    <property type="term" value="P:negative regulation of glycolytic process"/>
    <property type="evidence" value="ECO:0007669"/>
    <property type="project" value="TreeGrafter"/>
</dbReference>
<gene>
    <name evidence="4" type="ORF">BLI009_09035</name>
</gene>
<protein>
    <submittedName>
        <fullName evidence="4">Histidine phosphatase family protein</fullName>
    </submittedName>
</protein>
<keyword evidence="1" id="KW-0378">Hydrolase</keyword>
<feature type="binding site" evidence="3">
    <location>
        <position position="59"/>
    </location>
    <ligand>
        <name>substrate</name>
    </ligand>
</feature>
<proteinExistence type="predicted"/>
<organism evidence="4 5">
    <name type="scientific">Bifidobacterium longum subsp. infantis</name>
    <dbReference type="NCBI Taxonomy" id="1682"/>
    <lineage>
        <taxon>Bacteria</taxon>
        <taxon>Bacillati</taxon>
        <taxon>Actinomycetota</taxon>
        <taxon>Actinomycetes</taxon>
        <taxon>Bifidobacteriales</taxon>
        <taxon>Bifidobacteriaceae</taxon>
        <taxon>Bifidobacterium</taxon>
    </lineage>
</organism>
<dbReference type="EMBL" id="CP071248">
    <property type="protein sequence ID" value="QSP97144.1"/>
    <property type="molecule type" value="Genomic_DNA"/>
</dbReference>
<dbReference type="PANTHER" id="PTHR46517">
    <property type="entry name" value="FRUCTOSE-2,6-BISPHOSPHATASE TIGAR"/>
    <property type="match status" value="1"/>
</dbReference>
<dbReference type="CDD" id="cd07067">
    <property type="entry name" value="HP_PGM_like"/>
    <property type="match status" value="1"/>
</dbReference>
<feature type="active site" description="Tele-phosphohistidine intermediate" evidence="2">
    <location>
        <position position="10"/>
    </location>
</feature>
<evidence type="ECO:0000313" key="5">
    <source>
        <dbReference type="Proteomes" id="UP000663618"/>
    </source>
</evidence>
<dbReference type="SMART" id="SM00855">
    <property type="entry name" value="PGAM"/>
    <property type="match status" value="1"/>
</dbReference>
<dbReference type="InterPro" id="IPR013078">
    <property type="entry name" value="His_Pase_superF_clade-1"/>
</dbReference>
<evidence type="ECO:0000256" key="1">
    <source>
        <dbReference type="ARBA" id="ARBA00022801"/>
    </source>
</evidence>
<dbReference type="SUPFAM" id="SSF53254">
    <property type="entry name" value="Phosphoglycerate mutase-like"/>
    <property type="match status" value="1"/>
</dbReference>
<evidence type="ECO:0000256" key="2">
    <source>
        <dbReference type="PIRSR" id="PIRSR613078-1"/>
    </source>
</evidence>
<evidence type="ECO:0000256" key="3">
    <source>
        <dbReference type="PIRSR" id="PIRSR613078-2"/>
    </source>
</evidence>
<dbReference type="InterPro" id="IPR001345">
    <property type="entry name" value="PG/BPGM_mutase_AS"/>
</dbReference>
<dbReference type="RefSeq" id="WP_206648490.1">
    <property type="nucleotide sequence ID" value="NZ_CP071248.1"/>
</dbReference>
<dbReference type="GO" id="GO:0043456">
    <property type="term" value="P:regulation of pentose-phosphate shunt"/>
    <property type="evidence" value="ECO:0007669"/>
    <property type="project" value="TreeGrafter"/>
</dbReference>
<name>A0AAX1LK46_BIFLI</name>
<dbReference type="Proteomes" id="UP000663618">
    <property type="component" value="Chromosome"/>
</dbReference>
<dbReference type="PROSITE" id="PS00175">
    <property type="entry name" value="PG_MUTASE"/>
    <property type="match status" value="1"/>
</dbReference>
<feature type="binding site" evidence="3">
    <location>
        <begin position="9"/>
        <end position="16"/>
    </location>
    <ligand>
        <name>substrate</name>
    </ligand>
</feature>
<dbReference type="GO" id="GO:0005829">
    <property type="term" value="C:cytosol"/>
    <property type="evidence" value="ECO:0007669"/>
    <property type="project" value="TreeGrafter"/>
</dbReference>
<sequence>MILHLHLVRHGQTTFNKYNRLQGWCNAPLTASGLADADRAGHKLEGYDFAAAYCSDTSRAEITAKRILDINEAAGHARPELTADMHFREQCYGYFEGQDMSLAWTAAGGPHGAKDYYDIVAKFGLAASRDFLKEADPFHDAESDEEYWTRVEGAFQLIASNPNLKDGDDVLQISHGNTLLSLGHRFGGPELDLNERPANGSVTVLDFDTRKPFDDAVTIVSYGE</sequence>
<dbReference type="PANTHER" id="PTHR46517:SF1">
    <property type="entry name" value="FRUCTOSE-2,6-BISPHOSPHATASE TIGAR"/>
    <property type="match status" value="1"/>
</dbReference>
<dbReference type="Gene3D" id="3.40.50.1240">
    <property type="entry name" value="Phosphoglycerate mutase-like"/>
    <property type="match status" value="1"/>
</dbReference>
<feature type="binding site" evidence="3">
    <location>
        <begin position="89"/>
        <end position="92"/>
    </location>
    <ligand>
        <name>substrate</name>
    </ligand>
</feature>
<dbReference type="Pfam" id="PF00300">
    <property type="entry name" value="His_Phos_1"/>
    <property type="match status" value="1"/>
</dbReference>